<evidence type="ECO:0000313" key="1">
    <source>
        <dbReference type="EMBL" id="ESA12058.1"/>
    </source>
</evidence>
<sequence length="82" mass="9644">MYLLTNEFDSLCACTSPLIQDIEQVAASIKIQIIPYIKNFYKHKICAKFLKTSSEFAPLNFYEDLNRYGRYITSGSYWDRFP</sequence>
<proteinExistence type="predicted"/>
<dbReference type="EMBL" id="KI285320">
    <property type="protein sequence ID" value="ESA12058.1"/>
    <property type="molecule type" value="Genomic_DNA"/>
</dbReference>
<name>U9U0F3_RHIID</name>
<organism evidence="1">
    <name type="scientific">Rhizophagus irregularis (strain DAOM 181602 / DAOM 197198 / MUCL 43194)</name>
    <name type="common">Arbuscular mycorrhizal fungus</name>
    <name type="synonym">Glomus intraradices</name>
    <dbReference type="NCBI Taxonomy" id="747089"/>
    <lineage>
        <taxon>Eukaryota</taxon>
        <taxon>Fungi</taxon>
        <taxon>Fungi incertae sedis</taxon>
        <taxon>Mucoromycota</taxon>
        <taxon>Glomeromycotina</taxon>
        <taxon>Glomeromycetes</taxon>
        <taxon>Glomerales</taxon>
        <taxon>Glomeraceae</taxon>
        <taxon>Rhizophagus</taxon>
    </lineage>
</organism>
<dbReference type="HOGENOM" id="CLU_2559446_0_0_1"/>
<protein>
    <submittedName>
        <fullName evidence="1">Uncharacterized protein</fullName>
    </submittedName>
</protein>
<gene>
    <name evidence="1" type="ORF">GLOINDRAFT_27567</name>
</gene>
<dbReference type="AlphaFoldDB" id="U9U0F3"/>
<accession>U9U0F3</accession>
<reference evidence="1" key="1">
    <citation type="submission" date="2013-07" db="EMBL/GenBank/DDBJ databases">
        <title>The genome of an arbuscular mycorrhizal fungus provides insights into the evolution of the oldest plant symbiosis.</title>
        <authorList>
            <consortium name="DOE Joint Genome Institute"/>
            <person name="Tisserant E."/>
            <person name="Malbreil M."/>
            <person name="Kuo A."/>
            <person name="Kohler A."/>
            <person name="Symeonidi A."/>
            <person name="Balestrini R."/>
            <person name="Charron P."/>
            <person name="Duensing N."/>
            <person name="Frei-dit-Frey N."/>
            <person name="Gianinazzi-Pearson V."/>
            <person name="Gilbert B."/>
            <person name="Handa Y."/>
            <person name="Hijri M."/>
            <person name="Kaul R."/>
            <person name="Kawaguchi M."/>
            <person name="Krajinski F."/>
            <person name="Lammers P."/>
            <person name="Lapierre D."/>
            <person name="Masclaux F.G."/>
            <person name="Murat C."/>
            <person name="Morin E."/>
            <person name="Ndikumana S."/>
            <person name="Pagni M."/>
            <person name="Petitpierre D."/>
            <person name="Requena N."/>
            <person name="Rosikiewicz P."/>
            <person name="Riley R."/>
            <person name="Saito K."/>
            <person name="San Clemente H."/>
            <person name="Shapiro H."/>
            <person name="van Tuinen D."/>
            <person name="Becard G."/>
            <person name="Bonfante P."/>
            <person name="Paszkowski U."/>
            <person name="Shachar-Hill Y."/>
            <person name="Young J.P."/>
            <person name="Sanders I.R."/>
            <person name="Henrissat B."/>
            <person name="Rensing S.A."/>
            <person name="Grigoriev I.V."/>
            <person name="Corradi N."/>
            <person name="Roux C."/>
            <person name="Martin F."/>
        </authorList>
    </citation>
    <scope>NUCLEOTIDE SEQUENCE</scope>
    <source>
        <strain evidence="1">DAOM 197198</strain>
    </source>
</reference>